<dbReference type="AlphaFoldDB" id="A0A7K0DZ07"/>
<dbReference type="InterPro" id="IPR023772">
    <property type="entry name" value="DNA-bd_HTH_TetR-type_CS"/>
</dbReference>
<name>A0A7K0DZ07_9NOCA</name>
<dbReference type="InterPro" id="IPR009057">
    <property type="entry name" value="Homeodomain-like_sf"/>
</dbReference>
<evidence type="ECO:0000256" key="3">
    <source>
        <dbReference type="SAM" id="MobiDB-lite"/>
    </source>
</evidence>
<dbReference type="PRINTS" id="PR00455">
    <property type="entry name" value="HTHTETR"/>
</dbReference>
<dbReference type="Gene3D" id="1.10.357.10">
    <property type="entry name" value="Tetracycline Repressor, domain 2"/>
    <property type="match status" value="1"/>
</dbReference>
<dbReference type="PANTHER" id="PTHR30055:SF226">
    <property type="entry name" value="HTH-TYPE TRANSCRIPTIONAL REGULATOR PKSA"/>
    <property type="match status" value="1"/>
</dbReference>
<dbReference type="PROSITE" id="PS50977">
    <property type="entry name" value="HTH_TETR_2"/>
    <property type="match status" value="1"/>
</dbReference>
<dbReference type="InterPro" id="IPR001647">
    <property type="entry name" value="HTH_TetR"/>
</dbReference>
<dbReference type="Pfam" id="PF00440">
    <property type="entry name" value="TetR_N"/>
    <property type="match status" value="1"/>
</dbReference>
<feature type="DNA-binding region" description="H-T-H motif" evidence="2">
    <location>
        <begin position="53"/>
        <end position="72"/>
    </location>
</feature>
<protein>
    <recommendedName>
        <fullName evidence="4">HTH tetR-type domain-containing protein</fullName>
    </recommendedName>
</protein>
<dbReference type="InterPro" id="IPR050109">
    <property type="entry name" value="HTH-type_TetR-like_transc_reg"/>
</dbReference>
<accession>A0A7K0DZ07</accession>
<dbReference type="InterPro" id="IPR036271">
    <property type="entry name" value="Tet_transcr_reg_TetR-rel_C_sf"/>
</dbReference>
<dbReference type="Proteomes" id="UP000431401">
    <property type="component" value="Unassembled WGS sequence"/>
</dbReference>
<dbReference type="PROSITE" id="PS01081">
    <property type="entry name" value="HTH_TETR_1"/>
    <property type="match status" value="1"/>
</dbReference>
<evidence type="ECO:0000256" key="2">
    <source>
        <dbReference type="PROSITE-ProRule" id="PRU00335"/>
    </source>
</evidence>
<evidence type="ECO:0000313" key="6">
    <source>
        <dbReference type="Proteomes" id="UP000431401"/>
    </source>
</evidence>
<dbReference type="EMBL" id="WEGI01000016">
    <property type="protein sequence ID" value="MQY30955.1"/>
    <property type="molecule type" value="Genomic_DNA"/>
</dbReference>
<evidence type="ECO:0000313" key="5">
    <source>
        <dbReference type="EMBL" id="MQY30955.1"/>
    </source>
</evidence>
<dbReference type="GO" id="GO:0003700">
    <property type="term" value="F:DNA-binding transcription factor activity"/>
    <property type="evidence" value="ECO:0007669"/>
    <property type="project" value="TreeGrafter"/>
</dbReference>
<evidence type="ECO:0000256" key="1">
    <source>
        <dbReference type="ARBA" id="ARBA00023125"/>
    </source>
</evidence>
<feature type="region of interest" description="Disordered" evidence="3">
    <location>
        <begin position="1"/>
        <end position="27"/>
    </location>
</feature>
<dbReference type="SUPFAM" id="SSF46689">
    <property type="entry name" value="Homeodomain-like"/>
    <property type="match status" value="1"/>
</dbReference>
<gene>
    <name evidence="5" type="ORF">NRB56_65600</name>
</gene>
<keyword evidence="6" id="KW-1185">Reference proteome</keyword>
<feature type="domain" description="HTH tetR-type" evidence="4">
    <location>
        <begin position="30"/>
        <end position="90"/>
    </location>
</feature>
<evidence type="ECO:0000259" key="4">
    <source>
        <dbReference type="PROSITE" id="PS50977"/>
    </source>
</evidence>
<keyword evidence="1 2" id="KW-0238">DNA-binding</keyword>
<sequence>MVTEGNPRSDGDPAAPPVRRGSRGKYAKSAERRRAIVLAAIEVFSKSGFRDGSLRDVAEKVGITHPGIRHHFPTKSDLLQAVLRWREDEALAKANRVRLDGIDVVHAWIAAVADNVQNPTLIELEFALAGEASSAGHPAHGHFARLYTKSEEILHRAFAVMRDRGQLRDGTEPALAARAMLACTQGVQALWLRDRRIDIAEVLQAQLTVLLRDPLASKPVQ</sequence>
<dbReference type="SUPFAM" id="SSF48498">
    <property type="entry name" value="Tetracyclin repressor-like, C-terminal domain"/>
    <property type="match status" value="1"/>
</dbReference>
<dbReference type="PANTHER" id="PTHR30055">
    <property type="entry name" value="HTH-TYPE TRANSCRIPTIONAL REGULATOR RUTR"/>
    <property type="match status" value="1"/>
</dbReference>
<proteinExistence type="predicted"/>
<organism evidence="5 6">
    <name type="scientific">Nocardia aurantia</name>
    <dbReference type="NCBI Taxonomy" id="2585199"/>
    <lineage>
        <taxon>Bacteria</taxon>
        <taxon>Bacillati</taxon>
        <taxon>Actinomycetota</taxon>
        <taxon>Actinomycetes</taxon>
        <taxon>Mycobacteriales</taxon>
        <taxon>Nocardiaceae</taxon>
        <taxon>Nocardia</taxon>
    </lineage>
</organism>
<comment type="caution">
    <text evidence="5">The sequence shown here is derived from an EMBL/GenBank/DDBJ whole genome shotgun (WGS) entry which is preliminary data.</text>
</comment>
<dbReference type="GO" id="GO:0000976">
    <property type="term" value="F:transcription cis-regulatory region binding"/>
    <property type="evidence" value="ECO:0007669"/>
    <property type="project" value="TreeGrafter"/>
</dbReference>
<reference evidence="5 6" key="1">
    <citation type="submission" date="2019-10" db="EMBL/GenBank/DDBJ databases">
        <title>Nocardia macrotermitis sp. nov. and Nocardia aurantia sp. nov., isolated from the gut of fungus growing-termite Macrotermes natalensis.</title>
        <authorList>
            <person name="Benndorf R."/>
            <person name="Schwitalla J."/>
            <person name="Martin K."/>
            <person name="De Beer W."/>
            <person name="Kaster A.-K."/>
            <person name="Vollmers J."/>
            <person name="Poulsen M."/>
            <person name="Beemelmanns C."/>
        </authorList>
    </citation>
    <scope>NUCLEOTIDE SEQUENCE [LARGE SCALE GENOMIC DNA]</scope>
    <source>
        <strain evidence="5 6">RB56</strain>
    </source>
</reference>